<gene>
    <name evidence="1" type="ORF">FCV13_06335</name>
    <name evidence="2" type="ORF">FDF67_04815</name>
</gene>
<evidence type="ECO:0000313" key="2">
    <source>
        <dbReference type="EMBL" id="NFU59533.1"/>
    </source>
</evidence>
<dbReference type="AlphaFoldDB" id="A0A6G4D9R2"/>
<dbReference type="EMBL" id="SXDK01000004">
    <property type="protein sequence ID" value="NFU59533.1"/>
    <property type="molecule type" value="Genomic_DNA"/>
</dbReference>
<protein>
    <submittedName>
        <fullName evidence="1">Uncharacterized protein</fullName>
    </submittedName>
</protein>
<dbReference type="EMBL" id="SWNS01000004">
    <property type="protein sequence ID" value="NFD87640.1"/>
    <property type="molecule type" value="Genomic_DNA"/>
</dbReference>
<evidence type="ECO:0000313" key="1">
    <source>
        <dbReference type="EMBL" id="NFD87640.1"/>
    </source>
</evidence>
<reference evidence="1" key="1">
    <citation type="submission" date="2019-04" db="EMBL/GenBank/DDBJ databases">
        <title>Genome sequencing of Clostridium botulinum Groups I-IV and Clostridium butyricum.</title>
        <authorList>
            <person name="Brunt J."/>
            <person name="Van Vliet A.H.M."/>
            <person name="Stringer S.C."/>
            <person name="Carter A.T."/>
            <person name="Peck M.W."/>
        </authorList>
    </citation>
    <scope>NUCLEOTIDE SEQUENCE</scope>
    <source>
        <strain evidence="2">7221C</strain>
        <strain evidence="1">Colworth BL165</strain>
    </source>
</reference>
<name>A0A6G4D9R2_CLOBO</name>
<organism evidence="1">
    <name type="scientific">Clostridium botulinum</name>
    <dbReference type="NCBI Taxonomy" id="1491"/>
    <lineage>
        <taxon>Bacteria</taxon>
        <taxon>Bacillati</taxon>
        <taxon>Bacillota</taxon>
        <taxon>Clostridia</taxon>
        <taxon>Eubacteriales</taxon>
        <taxon>Clostridiaceae</taxon>
        <taxon>Clostridium</taxon>
    </lineage>
</organism>
<accession>A0A6G4D9R2</accession>
<dbReference type="Proteomes" id="UP000785180">
    <property type="component" value="Unassembled WGS sequence"/>
</dbReference>
<comment type="caution">
    <text evidence="1">The sequence shown here is derived from an EMBL/GenBank/DDBJ whole genome shotgun (WGS) entry which is preliminary data.</text>
</comment>
<proteinExistence type="predicted"/>
<dbReference type="InterPro" id="IPR037261">
    <property type="entry name" value="YonK_sf"/>
</dbReference>
<dbReference type="Gene3D" id="6.20.120.10">
    <property type="match status" value="1"/>
</dbReference>
<sequence>MAKSKVKKTGGSFVIEGILNYKDKTIEVEEMAEPFPFDKIFKEYDGEYIKLTVKESDEEILSVPEE</sequence>